<reference evidence="4 5" key="1">
    <citation type="submission" date="2018-04" db="EMBL/GenBank/DDBJ databases">
        <title>Complete genome sequences of Streptomyces lydicus strain WYEC and characterization of antagonistic properties of biological control agents.</title>
        <authorList>
            <person name="Mariita R.M."/>
            <person name="Sello J.K."/>
        </authorList>
    </citation>
    <scope>NUCLEOTIDE SEQUENCE [LARGE SCALE GENOMIC DNA]</scope>
    <source>
        <strain evidence="4 5">WYEC 108</strain>
    </source>
</reference>
<dbReference type="PROSITE" id="PS51384">
    <property type="entry name" value="FAD_FR"/>
    <property type="match status" value="1"/>
</dbReference>
<dbReference type="EMBL" id="CP029042">
    <property type="protein sequence ID" value="AZS69828.1"/>
    <property type="molecule type" value="Genomic_DNA"/>
</dbReference>
<dbReference type="AlphaFoldDB" id="A0A3Q9K6S3"/>
<accession>A0A3Q9K6S3</accession>
<dbReference type="GO" id="GO:0046872">
    <property type="term" value="F:metal ion binding"/>
    <property type="evidence" value="ECO:0007669"/>
    <property type="project" value="UniProtKB-KW"/>
</dbReference>
<dbReference type="InterPro" id="IPR017938">
    <property type="entry name" value="Riboflavin_synthase-like_b-brl"/>
</dbReference>
<dbReference type="SUPFAM" id="SSF63380">
    <property type="entry name" value="Riboflavin synthase domain-like"/>
    <property type="match status" value="1"/>
</dbReference>
<evidence type="ECO:0000313" key="4">
    <source>
        <dbReference type="EMBL" id="AZS69828.1"/>
    </source>
</evidence>
<gene>
    <name evidence="4" type="ORF">DDE74_01565</name>
</gene>
<dbReference type="InterPro" id="IPR017927">
    <property type="entry name" value="FAD-bd_FR_type"/>
</dbReference>
<evidence type="ECO:0000259" key="3">
    <source>
        <dbReference type="PROSITE" id="PS51384"/>
    </source>
</evidence>
<dbReference type="PRINTS" id="PR00410">
    <property type="entry name" value="PHEHYDRXLASE"/>
</dbReference>
<dbReference type="CDD" id="cd06221">
    <property type="entry name" value="sulfite_reductase_like"/>
    <property type="match status" value="1"/>
</dbReference>
<dbReference type="InterPro" id="IPR039261">
    <property type="entry name" value="FNR_nucleotide-bd"/>
</dbReference>
<feature type="domain" description="FAD-binding FR-type" evidence="3">
    <location>
        <begin position="8"/>
        <end position="103"/>
    </location>
</feature>
<dbReference type="Gene3D" id="3.40.50.80">
    <property type="entry name" value="Nucleotide-binding domain of ferredoxin-NADP reductase (FNR) module"/>
    <property type="match status" value="1"/>
</dbReference>
<evidence type="ECO:0000256" key="1">
    <source>
        <dbReference type="PIRSR" id="PIRSR006816-2"/>
    </source>
</evidence>
<dbReference type="GO" id="GO:0051537">
    <property type="term" value="F:2 iron, 2 sulfur cluster binding"/>
    <property type="evidence" value="ECO:0007669"/>
    <property type="project" value="UniProtKB-KW"/>
</dbReference>
<feature type="binding site" evidence="1">
    <location>
        <position position="246"/>
    </location>
    <ligand>
        <name>[2Fe-2S] cluster</name>
        <dbReference type="ChEBI" id="CHEBI:190135"/>
    </ligand>
</feature>
<dbReference type="Gene3D" id="2.40.30.10">
    <property type="entry name" value="Translation factors"/>
    <property type="match status" value="1"/>
</dbReference>
<dbReference type="RefSeq" id="WP_127149062.1">
    <property type="nucleotide sequence ID" value="NZ_CP029042.1"/>
</dbReference>
<feature type="binding site" evidence="1">
    <location>
        <position position="238"/>
    </location>
    <ligand>
        <name>[2Fe-2S] cluster</name>
        <dbReference type="ChEBI" id="CHEBI:190135"/>
    </ligand>
</feature>
<dbReference type="Proteomes" id="UP000275579">
    <property type="component" value="Chromosome"/>
</dbReference>
<dbReference type="PIRSF" id="PIRSF006816">
    <property type="entry name" value="Cyc3_hyd_g"/>
    <property type="match status" value="1"/>
</dbReference>
<organism evidence="4 5">
    <name type="scientific">Streptomyces lydicus</name>
    <dbReference type="NCBI Taxonomy" id="47763"/>
    <lineage>
        <taxon>Bacteria</taxon>
        <taxon>Bacillati</taxon>
        <taxon>Actinomycetota</taxon>
        <taxon>Actinomycetes</taxon>
        <taxon>Kitasatosporales</taxon>
        <taxon>Streptomycetaceae</taxon>
        <taxon>Streptomyces</taxon>
    </lineage>
</organism>
<dbReference type="GO" id="GO:0050660">
    <property type="term" value="F:flavin adenine dinucleotide binding"/>
    <property type="evidence" value="ECO:0007669"/>
    <property type="project" value="InterPro"/>
</dbReference>
<keyword evidence="1" id="KW-0408">Iron</keyword>
<dbReference type="InterPro" id="IPR001433">
    <property type="entry name" value="OxRdtase_FAD/NAD-bd"/>
</dbReference>
<dbReference type="PANTHER" id="PTHR43513:SF1">
    <property type="entry name" value="ANAEROBIC SULFITE REDUCTASE SUBUNIT B"/>
    <property type="match status" value="1"/>
</dbReference>
<evidence type="ECO:0000313" key="5">
    <source>
        <dbReference type="Proteomes" id="UP000275579"/>
    </source>
</evidence>
<dbReference type="SUPFAM" id="SSF52343">
    <property type="entry name" value="Ferredoxin reductase-like, C-terminal NADP-linked domain"/>
    <property type="match status" value="1"/>
</dbReference>
<proteinExistence type="predicted"/>
<feature type="binding site" evidence="1">
    <location>
        <position position="243"/>
    </location>
    <ligand>
        <name>[2Fe-2S] cluster</name>
        <dbReference type="ChEBI" id="CHEBI:190135"/>
    </ligand>
</feature>
<dbReference type="PANTHER" id="PTHR43513">
    <property type="entry name" value="DIHYDROOROTATE DEHYDROGENASE B (NAD(+)), ELECTRON TRANSFER SUBUNIT"/>
    <property type="match status" value="1"/>
</dbReference>
<sequence>MTAARPALAPYPYRVVERTDETSDTAEVVLEPVAQALPPFVPGQFAMVYAFGVGDIPLSLSGIDGTRLTHTVRAVGAVSGALHRLSPGETVGVRGPLGSGWDLPTAAGRDLVIVAGGLGLAPLRPLVVAALAQLQRYGRLNILIGARTPGDLVCARDIGSWRAAGARVQVTVDRPDDSWQGDVGVVTTLLDRAEFDVANAAAFLCGPEVMIRATARDLAHRGLPPDRIRISLERTMHCGTGHCGHCQLGPLLLLPRGPSAHRTAPNGPCPDPRPRGHSGGDRLVQGR</sequence>
<evidence type="ECO:0000256" key="2">
    <source>
        <dbReference type="SAM" id="MobiDB-lite"/>
    </source>
</evidence>
<keyword evidence="1" id="KW-0411">Iron-sulfur</keyword>
<feature type="region of interest" description="Disordered" evidence="2">
    <location>
        <begin position="257"/>
        <end position="287"/>
    </location>
</feature>
<dbReference type="InterPro" id="IPR050353">
    <property type="entry name" value="PyrK_electron_transfer"/>
</dbReference>
<dbReference type="GO" id="GO:0006221">
    <property type="term" value="P:pyrimidine nucleotide biosynthetic process"/>
    <property type="evidence" value="ECO:0007669"/>
    <property type="project" value="InterPro"/>
</dbReference>
<keyword evidence="1" id="KW-0479">Metal-binding</keyword>
<comment type="cofactor">
    <cofactor evidence="1">
        <name>[2Fe-2S] cluster</name>
        <dbReference type="ChEBI" id="CHEBI:190135"/>
    </cofactor>
    <text evidence="1">Binds 1 [2Fe-2S] cluster per subunit.</text>
</comment>
<name>A0A3Q9K6S3_9ACTN</name>
<keyword evidence="1" id="KW-0001">2Fe-2S</keyword>
<dbReference type="Pfam" id="PF00175">
    <property type="entry name" value="NAD_binding_1"/>
    <property type="match status" value="1"/>
</dbReference>
<dbReference type="GO" id="GO:0016491">
    <property type="term" value="F:oxidoreductase activity"/>
    <property type="evidence" value="ECO:0007669"/>
    <property type="project" value="InterPro"/>
</dbReference>
<dbReference type="InterPro" id="IPR012165">
    <property type="entry name" value="Cyt_c3_hydrogenase_gsu"/>
</dbReference>
<protein>
    <submittedName>
        <fullName evidence="4">Oxidoreductase</fullName>
    </submittedName>
</protein>